<evidence type="ECO:0000259" key="1">
    <source>
        <dbReference type="Pfam" id="PF18135"/>
    </source>
</evidence>
<dbReference type="RefSeq" id="WP_005861759.1">
    <property type="nucleotide sequence ID" value="NZ_CACRUW010000004.1"/>
</dbReference>
<reference evidence="3" key="1">
    <citation type="submission" date="2019-11" db="EMBL/GenBank/DDBJ databases">
        <authorList>
            <person name="Feng L."/>
        </authorList>
    </citation>
    <scope>NUCLEOTIDE SEQUENCE</scope>
    <source>
        <strain evidence="3">PdistasonisLFYP31</strain>
    </source>
</reference>
<dbReference type="InterPro" id="IPR041635">
    <property type="entry name" value="Type_ISP_LLaBIII_C"/>
</dbReference>
<dbReference type="EMBL" id="CP120353">
    <property type="protein sequence ID" value="WET64638.1"/>
    <property type="molecule type" value="Genomic_DNA"/>
</dbReference>
<reference evidence="4" key="3">
    <citation type="submission" date="2023-03" db="EMBL/GenBank/DDBJ databases">
        <title>Parabacteroides distasonis, a bacteria resistant against UC.</title>
        <authorList>
            <person name="Dai W."/>
        </authorList>
    </citation>
    <scope>NUCLEOTIDE SEQUENCE</scope>
    <source>
        <strain evidence="4">F1-28</strain>
    </source>
</reference>
<protein>
    <recommendedName>
        <fullName evidence="1">Type ISP restriction-modification enzyme LLaBIII C-terminal specificity domain-containing protein</fullName>
    </recommendedName>
</protein>
<dbReference type="Pfam" id="PF18135">
    <property type="entry name" value="Type_ISP_C"/>
    <property type="match status" value="1"/>
</dbReference>
<sequence>MSETIVDLNFLEAGVQCFPMYHYEERKIESKTLFDDAEDTIQNNYIRRDAISDFISERCRKAYGPHVSKEDIFYYVYGILHSTEYRTAFAADLKKMLPRIPLVDEALDFWSFSKAGRNLAELHLNYENRPSATGVIVTYNTIPQSEIEKVMQSGEMETINYQVEKMRFPSKTDKSKIIYNSQITIENIPATAYEYIVNGKSAIEWIMERYAVITHKDSGITNNPNDWATEHDNPRYILDLLLSVILLSIEMMEIVNGLPKLTF</sequence>
<name>A0A6N2ZSP1_PARDI</name>
<accession>A0A6N2ZSP1</accession>
<proteinExistence type="predicted"/>
<evidence type="ECO:0000313" key="4">
    <source>
        <dbReference type="EMBL" id="WET64638.1"/>
    </source>
</evidence>
<dbReference type="EMBL" id="CACRUW010000004">
    <property type="protein sequence ID" value="VYT82439.1"/>
    <property type="molecule type" value="Genomic_DNA"/>
</dbReference>
<dbReference type="AlphaFoldDB" id="A0A6N2ZSP1"/>
<dbReference type="Proteomes" id="UP001221009">
    <property type="component" value="Chromosome"/>
</dbReference>
<gene>
    <name evidence="4" type="ORF">P2T59_01295</name>
    <name evidence="3" type="ORF">PDLFYP31_01113</name>
    <name evidence="2" type="ORF">PN599_15020</name>
</gene>
<evidence type="ECO:0000313" key="2">
    <source>
        <dbReference type="EMBL" id="MDB9006308.1"/>
    </source>
</evidence>
<reference evidence="2" key="2">
    <citation type="submission" date="2023-01" db="EMBL/GenBank/DDBJ databases">
        <title>Human gut microbiome strain richness.</title>
        <authorList>
            <person name="Chen-Liaw A."/>
        </authorList>
    </citation>
    <scope>NUCLEOTIDE SEQUENCE</scope>
    <source>
        <strain evidence="2">RTP21484st1_E5_RTP21484_190118</strain>
    </source>
</reference>
<organism evidence="3">
    <name type="scientific">Parabacteroides distasonis</name>
    <dbReference type="NCBI Taxonomy" id="823"/>
    <lineage>
        <taxon>Bacteria</taxon>
        <taxon>Pseudomonadati</taxon>
        <taxon>Bacteroidota</taxon>
        <taxon>Bacteroidia</taxon>
        <taxon>Bacteroidales</taxon>
        <taxon>Tannerellaceae</taxon>
        <taxon>Parabacteroides</taxon>
    </lineage>
</organism>
<dbReference type="EMBL" id="JAQMPJ010000014">
    <property type="protein sequence ID" value="MDB9006308.1"/>
    <property type="molecule type" value="Genomic_DNA"/>
</dbReference>
<evidence type="ECO:0000313" key="3">
    <source>
        <dbReference type="EMBL" id="VYT82439.1"/>
    </source>
</evidence>
<dbReference type="Proteomes" id="UP001210126">
    <property type="component" value="Unassembled WGS sequence"/>
</dbReference>
<feature type="domain" description="Type ISP restriction-modification enzyme LLaBIII C-terminal specificity" evidence="1">
    <location>
        <begin position="1"/>
        <end position="240"/>
    </location>
</feature>